<keyword evidence="2" id="KW-1185">Reference proteome</keyword>
<evidence type="ECO:0000256" key="1">
    <source>
        <dbReference type="SAM" id="MobiDB-lite"/>
    </source>
</evidence>
<evidence type="ECO:0000313" key="3">
    <source>
        <dbReference type="RefSeq" id="XP_042565821.1"/>
    </source>
</evidence>
<gene>
    <name evidence="3" type="primary">LOC116223697</name>
</gene>
<accession>A0A8M1KP37</accession>
<name>A0A8M1KP37_CLUHA</name>
<feature type="region of interest" description="Disordered" evidence="1">
    <location>
        <begin position="812"/>
        <end position="833"/>
    </location>
</feature>
<dbReference type="KEGG" id="char:116223697"/>
<dbReference type="RefSeq" id="XP_042565821.1">
    <property type="nucleotide sequence ID" value="XM_042709887.1"/>
</dbReference>
<evidence type="ECO:0000313" key="2">
    <source>
        <dbReference type="Proteomes" id="UP000515152"/>
    </source>
</evidence>
<organism evidence="2 3">
    <name type="scientific">Clupea harengus</name>
    <name type="common">Atlantic herring</name>
    <dbReference type="NCBI Taxonomy" id="7950"/>
    <lineage>
        <taxon>Eukaryota</taxon>
        <taxon>Metazoa</taxon>
        <taxon>Chordata</taxon>
        <taxon>Craniata</taxon>
        <taxon>Vertebrata</taxon>
        <taxon>Euteleostomi</taxon>
        <taxon>Actinopterygii</taxon>
        <taxon>Neopterygii</taxon>
        <taxon>Teleostei</taxon>
        <taxon>Clupei</taxon>
        <taxon>Clupeiformes</taxon>
        <taxon>Clupeoidei</taxon>
        <taxon>Clupeidae</taxon>
        <taxon>Clupea</taxon>
    </lineage>
</organism>
<dbReference type="Proteomes" id="UP000515152">
    <property type="component" value="Chromosome 15"/>
</dbReference>
<proteinExistence type="predicted"/>
<dbReference type="AlphaFoldDB" id="A0A8M1KP37"/>
<protein>
    <submittedName>
        <fullName evidence="3">Uncharacterized protein LOC116223697</fullName>
    </submittedName>
</protein>
<reference evidence="3" key="1">
    <citation type="submission" date="2025-08" db="UniProtKB">
        <authorList>
            <consortium name="RefSeq"/>
        </authorList>
    </citation>
    <scope>IDENTIFICATION</scope>
</reference>
<sequence length="895" mass="97763">MEIFGITGSISQRQIGSDVMEGDSARAEMSTACDIKVGSSSQDENSTAPPTAKRMRLDTDRMDQPAAEVPFHSNNCRTPLIEAEQERLLAESSSLTHYALQESDITKKVGDEMEKREIVELPENSKVHSQEFASHPLDLISAEETESDVIGQIRGTPGVLQGDEDVVKSHLGPITCDDVDASAFEKCALSTYAGLRDSSVTAEISVSTIDEFQQEFYDNAYREHRTEEYQILLASHSVSSSSPSNVGVNPYGTLSGHREAEKNQDRPESLFRENAHACDRETKAEVNEERVMCDEEMADYASTGSIFTYDVTLSGDLGSNDPKINASLAHSVPSNAALWLSTDIAAEAEGLRKCDEYTAIPAQSGLSQMPANVYNDMAGVTEIDTGHEVSGPDRDCHIIPEHEQPEVNSQTSDSTFVTSLHSMSDVTLNGVIAFEEDTAQCPPFPEAYAEAPVVRDEVCELSDDHCTFVSPLNSDVENLNIALNPRSLSEDDEQLVINYVSLNASLLGTNGRPGEGATTEETMRVHHQGSQAFVSFTKPAESLDISVEAVADSYSHHSVEAQTDLLALASLVSDSMDHHESRLEAAVCSSPGGILAMEEKLLFFKSSPSPSEIRLKLQSEDWKEESEELSDGVASQQLVTLPWEENAKVTDAVAHSDTSHEFTVKDMPVFTLCSDAVVPGSHSTPTEDVTKESPVLPGYVFFDCVHLGFDSFEKVKISPDSDLENSPLLDRSPTALVAAAVTHVHSVPPPDNSPVMLTHSRNHSDKTIELISHYEDNGPVSAASFSKDRGTTWGGEESQKCITVASLPVASPQQSISPFEPEENISPSDRITDNDVPMLEMKEMFDSVIEELCMYFEIGQEEEESNEVPTESRKEDSKVVTHFSKERTLHLIIAL</sequence>
<dbReference type="GeneID" id="116223697"/>